<comment type="caution">
    <text evidence="2">The sequence shown here is derived from an EMBL/GenBank/DDBJ whole genome shotgun (WGS) entry which is preliminary data.</text>
</comment>
<evidence type="ECO:0000256" key="1">
    <source>
        <dbReference type="SAM" id="Phobius"/>
    </source>
</evidence>
<organism evidence="2 3">
    <name type="scientific">Agathobacter rectalis</name>
    <dbReference type="NCBI Taxonomy" id="39491"/>
    <lineage>
        <taxon>Bacteria</taxon>
        <taxon>Bacillati</taxon>
        <taxon>Bacillota</taxon>
        <taxon>Clostridia</taxon>
        <taxon>Lachnospirales</taxon>
        <taxon>Lachnospiraceae</taxon>
        <taxon>Agathobacter</taxon>
    </lineage>
</organism>
<dbReference type="EMBL" id="QSTP01000005">
    <property type="protein sequence ID" value="RGM72148.1"/>
    <property type="molecule type" value="Genomic_DNA"/>
</dbReference>
<protein>
    <submittedName>
        <fullName evidence="2">Uncharacterized protein</fullName>
    </submittedName>
</protein>
<accession>A0A3E4YBV4</accession>
<name>A0A3E4YBV4_9FIRM</name>
<gene>
    <name evidence="2" type="ORF">DXB99_06310</name>
</gene>
<keyword evidence="1" id="KW-0812">Transmembrane</keyword>
<dbReference type="Proteomes" id="UP000260758">
    <property type="component" value="Unassembled WGS sequence"/>
</dbReference>
<dbReference type="RefSeq" id="WP_117718657.1">
    <property type="nucleotide sequence ID" value="NZ_CP143947.1"/>
</dbReference>
<keyword evidence="1" id="KW-0472">Membrane</keyword>
<feature type="transmembrane region" description="Helical" evidence="1">
    <location>
        <begin position="14"/>
        <end position="35"/>
    </location>
</feature>
<proteinExistence type="predicted"/>
<evidence type="ECO:0000313" key="3">
    <source>
        <dbReference type="Proteomes" id="UP000260758"/>
    </source>
</evidence>
<reference evidence="2 3" key="1">
    <citation type="submission" date="2018-08" db="EMBL/GenBank/DDBJ databases">
        <title>A genome reference for cultivated species of the human gut microbiota.</title>
        <authorList>
            <person name="Zou Y."/>
            <person name="Xue W."/>
            <person name="Luo G."/>
        </authorList>
    </citation>
    <scope>NUCLEOTIDE SEQUENCE [LARGE SCALE GENOMIC DNA]</scope>
    <source>
        <strain evidence="2 3">OM07-13</strain>
    </source>
</reference>
<sequence>MIEFLFKRHGIEEIAIGFVTRFRICLIIFICGMLLRYLNKIPVLDNIIFLHNIADKFNMMYANVITFEDNILTPIFQFLENIIHVNKEYIFAMMVTIGCVWLVIFKGVLWGIAVIFLIYNGGGMLPLLAIGFVIDIIINMIVYKTPLGN</sequence>
<dbReference type="AlphaFoldDB" id="A0A3E4YBV4"/>
<keyword evidence="1" id="KW-1133">Transmembrane helix</keyword>
<feature type="transmembrane region" description="Helical" evidence="1">
    <location>
        <begin position="125"/>
        <end position="143"/>
    </location>
</feature>
<feature type="transmembrane region" description="Helical" evidence="1">
    <location>
        <begin position="89"/>
        <end position="119"/>
    </location>
</feature>
<evidence type="ECO:0000313" key="2">
    <source>
        <dbReference type="EMBL" id="RGM72148.1"/>
    </source>
</evidence>